<dbReference type="AlphaFoldDB" id="A0A7S3JSM5"/>
<feature type="compositionally biased region" description="Basic and acidic residues" evidence="1">
    <location>
        <begin position="234"/>
        <end position="254"/>
    </location>
</feature>
<protein>
    <submittedName>
        <fullName evidence="3">Uncharacterized protein</fullName>
    </submittedName>
</protein>
<feature type="compositionally biased region" description="Low complexity" evidence="1">
    <location>
        <begin position="188"/>
        <end position="207"/>
    </location>
</feature>
<feature type="transmembrane region" description="Helical" evidence="2">
    <location>
        <begin position="87"/>
        <end position="104"/>
    </location>
</feature>
<sequence>MSQFFEMLQKVSELVMANQEVLVGLNQFFKMLQKVSELVMAHQEVLVGFALLITVLNRYSWLISRTLLTAGGAVTAALAPPDPSLRLIYVWAYVACVFILASVFRRNNAKLSREAEAYIAMHRAKLIKFYKEHAPEKINEVDQVLAKYRGHESVMWQRLERKYLRQDLLDEDDFKPSPVPQKTVPKKSTSSRTPIPSRSTTPQRSAPRTPPPTPASPALRAPPPTPNSPSVVEQAREEARLAMQRRVEQRLRRK</sequence>
<gene>
    <name evidence="3" type="ORF">ALAG00032_LOCUS2655</name>
</gene>
<feature type="compositionally biased region" description="Pro residues" evidence="1">
    <location>
        <begin position="208"/>
        <end position="227"/>
    </location>
</feature>
<feature type="transmembrane region" description="Helical" evidence="2">
    <location>
        <begin position="38"/>
        <end position="59"/>
    </location>
</feature>
<keyword evidence="2" id="KW-1133">Transmembrane helix</keyword>
<organism evidence="3">
    <name type="scientific">Aureoumbra lagunensis</name>
    <dbReference type="NCBI Taxonomy" id="44058"/>
    <lineage>
        <taxon>Eukaryota</taxon>
        <taxon>Sar</taxon>
        <taxon>Stramenopiles</taxon>
        <taxon>Ochrophyta</taxon>
        <taxon>Pelagophyceae</taxon>
        <taxon>Pelagomonadales</taxon>
        <taxon>Aureoumbra</taxon>
    </lineage>
</organism>
<proteinExistence type="predicted"/>
<evidence type="ECO:0000256" key="1">
    <source>
        <dbReference type="SAM" id="MobiDB-lite"/>
    </source>
</evidence>
<feature type="region of interest" description="Disordered" evidence="1">
    <location>
        <begin position="171"/>
        <end position="254"/>
    </location>
</feature>
<name>A0A7S3JSM5_9STRA</name>
<evidence type="ECO:0000313" key="3">
    <source>
        <dbReference type="EMBL" id="CAE0361922.1"/>
    </source>
</evidence>
<keyword evidence="2" id="KW-0472">Membrane</keyword>
<dbReference type="EMBL" id="HBIJ01003750">
    <property type="protein sequence ID" value="CAE0361922.1"/>
    <property type="molecule type" value="Transcribed_RNA"/>
</dbReference>
<evidence type="ECO:0000256" key="2">
    <source>
        <dbReference type="SAM" id="Phobius"/>
    </source>
</evidence>
<accession>A0A7S3JSM5</accession>
<keyword evidence="2" id="KW-0812">Transmembrane</keyword>
<reference evidence="3" key="1">
    <citation type="submission" date="2021-01" db="EMBL/GenBank/DDBJ databases">
        <authorList>
            <person name="Corre E."/>
            <person name="Pelletier E."/>
            <person name="Niang G."/>
            <person name="Scheremetjew M."/>
            <person name="Finn R."/>
            <person name="Kale V."/>
            <person name="Holt S."/>
            <person name="Cochrane G."/>
            <person name="Meng A."/>
            <person name="Brown T."/>
            <person name="Cohen L."/>
        </authorList>
    </citation>
    <scope>NUCLEOTIDE SEQUENCE</scope>
    <source>
        <strain evidence="3">CCMP1510</strain>
    </source>
</reference>